<dbReference type="EMBL" id="JAWHQM010000060">
    <property type="protein sequence ID" value="KAK5635981.1"/>
    <property type="molecule type" value="Genomic_DNA"/>
</dbReference>
<gene>
    <name evidence="1" type="ORF">RRF57_011693</name>
</gene>
<comment type="caution">
    <text evidence="1">The sequence shown here is derived from an EMBL/GenBank/DDBJ whole genome shotgun (WGS) entry which is preliminary data.</text>
</comment>
<protein>
    <submittedName>
        <fullName evidence="1">Uncharacterized protein</fullName>
    </submittedName>
</protein>
<dbReference type="AlphaFoldDB" id="A0AAN7UZV0"/>
<keyword evidence="2" id="KW-1185">Reference proteome</keyword>
<dbReference type="Proteomes" id="UP001305414">
    <property type="component" value="Unassembled WGS sequence"/>
</dbReference>
<reference evidence="1 2" key="1">
    <citation type="submission" date="2023-10" db="EMBL/GenBank/DDBJ databases">
        <title>Draft genome sequence of Xylaria bambusicola isolate GMP-LS, the root and basal stem rot pathogen of sugarcane in Indonesia.</title>
        <authorList>
            <person name="Selvaraj P."/>
            <person name="Muralishankar V."/>
            <person name="Muruganantham S."/>
            <person name="Sp S."/>
            <person name="Haryani S."/>
            <person name="Lau K.J.X."/>
            <person name="Naqvi N.I."/>
        </authorList>
    </citation>
    <scope>NUCLEOTIDE SEQUENCE [LARGE SCALE GENOMIC DNA]</scope>
    <source>
        <strain evidence="1">GMP-LS</strain>
    </source>
</reference>
<name>A0AAN7UZV0_9PEZI</name>
<sequence length="200" mass="21166">MYCVYPCIWAKNAVGFCHNPNSLDASFTIPMASATTSSPRRHVYKGTPCCESVSCARSRRRRQSSTFLFRGPWPWPGLGGVEVPGLLLLLLPLVPVTRGPESEVPDHCLACGLGPGMLDGVPRRRGGGGGGGGVPEDRVDGFGLGSKDRSEELWICESGCRGRDLDNGSDPVYDRRGGGGVGVSFRSPGLASLNEAFGIV</sequence>
<organism evidence="1 2">
    <name type="scientific">Xylaria bambusicola</name>
    <dbReference type="NCBI Taxonomy" id="326684"/>
    <lineage>
        <taxon>Eukaryota</taxon>
        <taxon>Fungi</taxon>
        <taxon>Dikarya</taxon>
        <taxon>Ascomycota</taxon>
        <taxon>Pezizomycotina</taxon>
        <taxon>Sordariomycetes</taxon>
        <taxon>Xylariomycetidae</taxon>
        <taxon>Xylariales</taxon>
        <taxon>Xylariaceae</taxon>
        <taxon>Xylaria</taxon>
    </lineage>
</organism>
<evidence type="ECO:0000313" key="2">
    <source>
        <dbReference type="Proteomes" id="UP001305414"/>
    </source>
</evidence>
<evidence type="ECO:0000313" key="1">
    <source>
        <dbReference type="EMBL" id="KAK5635981.1"/>
    </source>
</evidence>
<proteinExistence type="predicted"/>
<accession>A0AAN7UZV0</accession>